<name>A0A1G2QBW2_9BACT</name>
<dbReference type="InterPro" id="IPR043502">
    <property type="entry name" value="DNA/RNA_pol_sf"/>
</dbReference>
<dbReference type="PROSITE" id="PS50878">
    <property type="entry name" value="RT_POL"/>
    <property type="match status" value="1"/>
</dbReference>
<evidence type="ECO:0000313" key="3">
    <source>
        <dbReference type="Proteomes" id="UP000176222"/>
    </source>
</evidence>
<evidence type="ECO:0000259" key="1">
    <source>
        <dbReference type="PROSITE" id="PS50878"/>
    </source>
</evidence>
<proteinExistence type="predicted"/>
<organism evidence="2 3">
    <name type="scientific">Candidatus Vogelbacteria bacterium RIFOXYB1_FULL_42_16</name>
    <dbReference type="NCBI Taxonomy" id="1802436"/>
    <lineage>
        <taxon>Bacteria</taxon>
        <taxon>Candidatus Vogeliibacteriota</taxon>
    </lineage>
</organism>
<sequence>MPKYEIPFFAEIISLDNLFASWNEFRQDKKTKTDVVLFSANLIANLLKLEQELKTGLYRHGQYYHFKISDPKPRDIHKALVKDRVVHHALYRALYPYFERLFIFDSYSCRLKKGTHRAIGRLAKFAGQCSQNQTLAISVLKGDIKKCFASIDHQTLKAILARQVKDPETMNLLSMVIDSFSPNEEKVGLPLGNLTSQLFVNVYLNELDRFVKHQLKEKYYLRYTDDFVILSSDQERLKNLIPQINLFLANNLKLTLHPTKVLVKTFSSGIDFLGWVHFFNHRVLRTVTKKRMFAKIKEQPTPAIINSYLGLLKHGHAFKLQERIRKLKNVDASP</sequence>
<comment type="caution">
    <text evidence="2">The sequence shown here is derived from an EMBL/GenBank/DDBJ whole genome shotgun (WGS) entry which is preliminary data.</text>
</comment>
<dbReference type="STRING" id="1802436.A2370_01805"/>
<dbReference type="InterPro" id="IPR051083">
    <property type="entry name" value="GrpII_Intron_Splice-Mob/Def"/>
</dbReference>
<feature type="domain" description="Reverse transcriptase" evidence="1">
    <location>
        <begin position="1"/>
        <end position="277"/>
    </location>
</feature>
<dbReference type="Pfam" id="PF00078">
    <property type="entry name" value="RVT_1"/>
    <property type="match status" value="1"/>
</dbReference>
<dbReference type="EMBL" id="MHTH01000015">
    <property type="protein sequence ID" value="OHA58076.1"/>
    <property type="molecule type" value="Genomic_DNA"/>
</dbReference>
<dbReference type="InterPro" id="IPR000477">
    <property type="entry name" value="RT_dom"/>
</dbReference>
<dbReference type="PANTHER" id="PTHR34047:SF8">
    <property type="entry name" value="PROTEIN YKFC"/>
    <property type="match status" value="1"/>
</dbReference>
<dbReference type="SUPFAM" id="SSF56672">
    <property type="entry name" value="DNA/RNA polymerases"/>
    <property type="match status" value="1"/>
</dbReference>
<gene>
    <name evidence="2" type="ORF">A2370_01805</name>
</gene>
<dbReference type="PANTHER" id="PTHR34047">
    <property type="entry name" value="NUCLEAR INTRON MATURASE 1, MITOCHONDRIAL-RELATED"/>
    <property type="match status" value="1"/>
</dbReference>
<dbReference type="CDD" id="cd01651">
    <property type="entry name" value="RT_G2_intron"/>
    <property type="match status" value="1"/>
</dbReference>
<evidence type="ECO:0000313" key="2">
    <source>
        <dbReference type="EMBL" id="OHA58076.1"/>
    </source>
</evidence>
<accession>A0A1G2QBW2</accession>
<dbReference type="Proteomes" id="UP000176222">
    <property type="component" value="Unassembled WGS sequence"/>
</dbReference>
<reference evidence="2 3" key="1">
    <citation type="journal article" date="2016" name="Nat. Commun.">
        <title>Thousands of microbial genomes shed light on interconnected biogeochemical processes in an aquifer system.</title>
        <authorList>
            <person name="Anantharaman K."/>
            <person name="Brown C.T."/>
            <person name="Hug L.A."/>
            <person name="Sharon I."/>
            <person name="Castelle C.J."/>
            <person name="Probst A.J."/>
            <person name="Thomas B.C."/>
            <person name="Singh A."/>
            <person name="Wilkins M.J."/>
            <person name="Karaoz U."/>
            <person name="Brodie E.L."/>
            <person name="Williams K.H."/>
            <person name="Hubbard S.S."/>
            <person name="Banfield J.F."/>
        </authorList>
    </citation>
    <scope>NUCLEOTIDE SEQUENCE [LARGE SCALE GENOMIC DNA]</scope>
</reference>
<dbReference type="AlphaFoldDB" id="A0A1G2QBW2"/>
<protein>
    <recommendedName>
        <fullName evidence="1">Reverse transcriptase domain-containing protein</fullName>
    </recommendedName>
</protein>